<comment type="similarity">
    <text evidence="1">Belongs to the universal ribosomal protein uL10 family.</text>
</comment>
<gene>
    <name evidence="5" type="primary">rla0</name>
</gene>
<dbReference type="InterPro" id="IPR043141">
    <property type="entry name" value="Ribosomal_uL10-like_sf"/>
</dbReference>
<evidence type="ECO:0000256" key="1">
    <source>
        <dbReference type="ARBA" id="ARBA00008889"/>
    </source>
</evidence>
<evidence type="ECO:0000313" key="5">
    <source>
        <dbReference type="EMBL" id="BAS01752.1"/>
    </source>
</evidence>
<dbReference type="GO" id="GO:0002181">
    <property type="term" value="P:cytoplasmic translation"/>
    <property type="evidence" value="ECO:0007669"/>
    <property type="project" value="TreeGrafter"/>
</dbReference>
<name>A0A0H5BLE7_9EUKA</name>
<geneLocation type="nucleomorph" evidence="5"/>
<dbReference type="Gene3D" id="3.30.70.1730">
    <property type="match status" value="1"/>
</dbReference>
<evidence type="ECO:0000256" key="3">
    <source>
        <dbReference type="ARBA" id="ARBA00023274"/>
    </source>
</evidence>
<dbReference type="EMBL" id="AB996602">
    <property type="protein sequence ID" value="BAS01752.1"/>
    <property type="molecule type" value="Genomic_DNA"/>
</dbReference>
<accession>A0A0H5BLE7</accession>
<keyword evidence="3" id="KW-0687">Ribonucleoprotein</keyword>
<protein>
    <submittedName>
        <fullName evidence="5">60S acidic ribosomal protein P0</fullName>
    </submittedName>
</protein>
<dbReference type="Pfam" id="PF17777">
    <property type="entry name" value="RL10P_insert"/>
    <property type="match status" value="1"/>
</dbReference>
<dbReference type="PANTHER" id="PTHR45699">
    <property type="entry name" value="60S ACIDIC RIBOSOMAL PROTEIN P0"/>
    <property type="match status" value="1"/>
</dbReference>
<dbReference type="GO" id="GO:0070180">
    <property type="term" value="F:large ribosomal subunit rRNA binding"/>
    <property type="evidence" value="ECO:0007669"/>
    <property type="project" value="TreeGrafter"/>
</dbReference>
<sequence length="253" mass="29263">MGSLRSQKNLENRLNRLINQNKFLILYKMDNIKSKQLHDIKKHLKNIATIIVGKKSFIKFLILKNIAKNIKLKNLLEYIKGNICILFTNYNIYPIQLIINRYFLRSYVRIGNIATKNIIIKKGIKNLSPSQTPFFQSLGIPTRVTKGSIEIINDIILVKKNSSISASHEALLKKLDIKPLKYGLKINKAFYNLQNIDSKLVEIKNCNLDHNLSHINGILAKISIKCTLFLKYNVGFNLLNLINNYYRIYSLDK</sequence>
<proteinExistence type="inferred from homology"/>
<evidence type="ECO:0000256" key="2">
    <source>
        <dbReference type="ARBA" id="ARBA00022980"/>
    </source>
</evidence>
<dbReference type="InterPro" id="IPR050323">
    <property type="entry name" value="Ribosomal_protein_uL10"/>
</dbReference>
<keyword evidence="5" id="KW-0542">Nucleomorph</keyword>
<dbReference type="PANTHER" id="PTHR45699:SF3">
    <property type="entry name" value="LARGE RIBOSOMAL SUBUNIT PROTEIN UL10"/>
    <property type="match status" value="1"/>
</dbReference>
<dbReference type="GO" id="GO:0003735">
    <property type="term" value="F:structural constituent of ribosome"/>
    <property type="evidence" value="ECO:0007669"/>
    <property type="project" value="TreeGrafter"/>
</dbReference>
<organism evidence="5">
    <name type="scientific">Amorphochlora amoebiformis</name>
    <dbReference type="NCBI Taxonomy" id="1561963"/>
    <lineage>
        <taxon>Eukaryota</taxon>
        <taxon>Sar</taxon>
        <taxon>Rhizaria</taxon>
        <taxon>Cercozoa</taxon>
        <taxon>Chlorarachniophyceae</taxon>
        <taxon>Amorphochlora</taxon>
    </lineage>
</organism>
<dbReference type="SUPFAM" id="SSF160369">
    <property type="entry name" value="Ribosomal protein L10-like"/>
    <property type="match status" value="1"/>
</dbReference>
<dbReference type="InterPro" id="IPR001790">
    <property type="entry name" value="Ribosomal_uL10"/>
</dbReference>
<dbReference type="GO" id="GO:0022625">
    <property type="term" value="C:cytosolic large ribosomal subunit"/>
    <property type="evidence" value="ECO:0007669"/>
    <property type="project" value="TreeGrafter"/>
</dbReference>
<dbReference type="GO" id="GO:0000027">
    <property type="term" value="P:ribosomal large subunit assembly"/>
    <property type="evidence" value="ECO:0007669"/>
    <property type="project" value="TreeGrafter"/>
</dbReference>
<dbReference type="InterPro" id="IPR043164">
    <property type="entry name" value="Ribosomal_uL10-like_insert_sf"/>
</dbReference>
<reference evidence="5" key="1">
    <citation type="journal article" date="2015" name="Genome Biol. Evol.">
        <title>Nucleomorph Genome Sequences of Two Chlorarachniophytes, Amorphochlora amoebiformis and Lotharella vacuolata.</title>
        <authorList>
            <person name="Suzuki S."/>
            <person name="Shirato S."/>
            <person name="Hirakawa Y."/>
            <person name="Ishida K."/>
        </authorList>
    </citation>
    <scope>NUCLEOTIDE SEQUENCE</scope>
    <source>
        <strain evidence="5">CCMP2058</strain>
    </source>
</reference>
<dbReference type="Gene3D" id="3.90.105.20">
    <property type="match status" value="1"/>
</dbReference>
<dbReference type="AlphaFoldDB" id="A0A0H5BLE7"/>
<dbReference type="InterPro" id="IPR040637">
    <property type="entry name" value="Ribosomal_uL10-like_insert"/>
</dbReference>
<keyword evidence="2 5" id="KW-0689">Ribosomal protein</keyword>
<dbReference type="Pfam" id="PF00466">
    <property type="entry name" value="Ribosomal_L10"/>
    <property type="match status" value="1"/>
</dbReference>
<feature type="domain" description="Large ribosomal subunit protein uL10-like insertion" evidence="4">
    <location>
        <begin position="109"/>
        <end position="177"/>
    </location>
</feature>
<evidence type="ECO:0000259" key="4">
    <source>
        <dbReference type="Pfam" id="PF17777"/>
    </source>
</evidence>